<dbReference type="Gene3D" id="2.130.10.10">
    <property type="entry name" value="YVTN repeat-like/Quinoprotein amine dehydrogenase"/>
    <property type="match status" value="2"/>
</dbReference>
<sequence length="483" mass="51356">MIERISIKRTLHLLALSAVLWSGAVPTPGAATYAYIPDYEGRQVIRIATAAPSTGRVAVGLSCKPYGAAVAPDGTYLLVTCHAPDALVLLGDADFDAAAPSPLVDGALVGNTPLGVTIDPTGSFAYVANSDDQDGQGRGTVYRIDTRTLDVGSITVGRAPWGIAALYDEINERIKVYVANHLDNTVTVISDDGTGTFPPPITVDVGQEPIGVAVSPDGRYAYVANFRGGGQGSVSVIRTSDDAVIQTIAVDHGPWGVAASIHASLQGANGYTFVSNSKNELRPDIDPGKVAVLRHDKDWDSDPHILLSPLPNVGVAPLGGAAPRNGRFAYLVNDQGTISKVSVRDDQSLEVTTIQVPEMDRAYALGAFIGGRPPAAPSGFTAEATSYDRIQLAWTDNSSDPLKALGVKIERRRKGARTFTEIVRVPAGTTTYRDAPLQSDTTFEYRIRAYNEAADSAYVTPRETEVTTEKGGFSWCFIQTLRH</sequence>
<dbReference type="PANTHER" id="PTHR47197">
    <property type="entry name" value="PROTEIN NIRF"/>
    <property type="match status" value="1"/>
</dbReference>
<dbReference type="Gene3D" id="2.60.40.10">
    <property type="entry name" value="Immunoglobulins"/>
    <property type="match status" value="1"/>
</dbReference>
<evidence type="ECO:0000313" key="4">
    <source>
        <dbReference type="Proteomes" id="UP001165427"/>
    </source>
</evidence>
<dbReference type="InterPro" id="IPR015943">
    <property type="entry name" value="WD40/YVTN_repeat-like_dom_sf"/>
</dbReference>
<comment type="caution">
    <text evidence="3">The sequence shown here is derived from an EMBL/GenBank/DDBJ whole genome shotgun (WGS) entry which is preliminary data.</text>
</comment>
<gene>
    <name evidence="3" type="ORF">MRX98_15130</name>
</gene>
<dbReference type="SUPFAM" id="SSF49265">
    <property type="entry name" value="Fibronectin type III"/>
    <property type="match status" value="1"/>
</dbReference>
<dbReference type="InterPro" id="IPR051200">
    <property type="entry name" value="Host-pathogen_enzymatic-act"/>
</dbReference>
<dbReference type="EMBL" id="JALJRB010000018">
    <property type="protein sequence ID" value="MCJ8501916.1"/>
    <property type="molecule type" value="Genomic_DNA"/>
</dbReference>
<feature type="signal peptide" evidence="1">
    <location>
        <begin position="1"/>
        <end position="24"/>
    </location>
</feature>
<dbReference type="InterPro" id="IPR011045">
    <property type="entry name" value="N2O_reductase_N"/>
</dbReference>
<evidence type="ECO:0000313" key="3">
    <source>
        <dbReference type="EMBL" id="MCJ8501916.1"/>
    </source>
</evidence>
<dbReference type="InterPro" id="IPR013783">
    <property type="entry name" value="Ig-like_fold"/>
</dbReference>
<dbReference type="RefSeq" id="WP_246911350.1">
    <property type="nucleotide sequence ID" value="NZ_JALJRB010000018.1"/>
</dbReference>
<reference evidence="3" key="1">
    <citation type="submission" date="2022-04" db="EMBL/GenBank/DDBJ databases">
        <title>Desulfatitalea alkaliphila sp. nov., a novel anaerobic sulfate-reducing bacterium isolated from terrestrial mud volcano, Taman Peninsula, Russia.</title>
        <authorList>
            <person name="Khomyakova M.A."/>
            <person name="Merkel A.Y."/>
            <person name="Slobodkin A.I."/>
        </authorList>
    </citation>
    <scope>NUCLEOTIDE SEQUENCE</scope>
    <source>
        <strain evidence="3">M08but</strain>
    </source>
</reference>
<feature type="domain" description="Fibronectin type-III" evidence="2">
    <location>
        <begin position="376"/>
        <end position="471"/>
    </location>
</feature>
<dbReference type="PROSITE" id="PS50853">
    <property type="entry name" value="FN3"/>
    <property type="match status" value="1"/>
</dbReference>
<keyword evidence="4" id="KW-1185">Reference proteome</keyword>
<name>A0AA41ULU4_9BACT</name>
<dbReference type="SUPFAM" id="SSF50974">
    <property type="entry name" value="Nitrous oxide reductase, N-terminal domain"/>
    <property type="match status" value="1"/>
</dbReference>
<dbReference type="InterPro" id="IPR011964">
    <property type="entry name" value="YVTN_b-propeller_repeat"/>
</dbReference>
<keyword evidence="1" id="KW-0732">Signal</keyword>
<evidence type="ECO:0000259" key="2">
    <source>
        <dbReference type="PROSITE" id="PS50853"/>
    </source>
</evidence>
<feature type="chain" id="PRO_5041229520" description="Fibronectin type-III domain-containing protein" evidence="1">
    <location>
        <begin position="25"/>
        <end position="483"/>
    </location>
</feature>
<dbReference type="PANTHER" id="PTHR47197:SF3">
    <property type="entry name" value="DIHYDRO-HEME D1 DEHYDROGENASE"/>
    <property type="match status" value="1"/>
</dbReference>
<dbReference type="SMART" id="SM00060">
    <property type="entry name" value="FN3"/>
    <property type="match status" value="1"/>
</dbReference>
<proteinExistence type="predicted"/>
<dbReference type="NCBIfam" id="TIGR02276">
    <property type="entry name" value="beta_rpt_yvtn"/>
    <property type="match status" value="1"/>
</dbReference>
<accession>A0AA41ULU4</accession>
<dbReference type="Proteomes" id="UP001165427">
    <property type="component" value="Unassembled WGS sequence"/>
</dbReference>
<dbReference type="CDD" id="cd00063">
    <property type="entry name" value="FN3"/>
    <property type="match status" value="1"/>
</dbReference>
<dbReference type="AlphaFoldDB" id="A0AA41ULU4"/>
<protein>
    <recommendedName>
        <fullName evidence="2">Fibronectin type-III domain-containing protein</fullName>
    </recommendedName>
</protein>
<dbReference type="InterPro" id="IPR036116">
    <property type="entry name" value="FN3_sf"/>
</dbReference>
<dbReference type="InterPro" id="IPR003961">
    <property type="entry name" value="FN3_dom"/>
</dbReference>
<evidence type="ECO:0000256" key="1">
    <source>
        <dbReference type="SAM" id="SignalP"/>
    </source>
</evidence>
<organism evidence="3 4">
    <name type="scientific">Desulfatitalea alkaliphila</name>
    <dbReference type="NCBI Taxonomy" id="2929485"/>
    <lineage>
        <taxon>Bacteria</taxon>
        <taxon>Pseudomonadati</taxon>
        <taxon>Thermodesulfobacteriota</taxon>
        <taxon>Desulfobacteria</taxon>
        <taxon>Desulfobacterales</taxon>
        <taxon>Desulfosarcinaceae</taxon>
        <taxon>Desulfatitalea</taxon>
    </lineage>
</organism>